<dbReference type="Proteomes" id="UP000001070">
    <property type="component" value="Unassembled WGS sequence"/>
</dbReference>
<evidence type="ECO:0000313" key="2">
    <source>
        <dbReference type="EMBL" id="EDW00435.1"/>
    </source>
</evidence>
<dbReference type="eggNOG" id="KOG3624">
    <property type="taxonomic scope" value="Eukaryota"/>
</dbReference>
<reference evidence="2 3" key="1">
    <citation type="journal article" date="2007" name="Nature">
        <title>Evolution of genes and genomes on the Drosophila phylogeny.</title>
        <authorList>
            <consortium name="Drosophila 12 Genomes Consortium"/>
            <person name="Clark A.G."/>
            <person name="Eisen M.B."/>
            <person name="Smith D.R."/>
            <person name="Bergman C.M."/>
            <person name="Oliver B."/>
            <person name="Markow T.A."/>
            <person name="Kaufman T.C."/>
            <person name="Kellis M."/>
            <person name="Gelbart W."/>
            <person name="Iyer V.N."/>
            <person name="Pollard D.A."/>
            <person name="Sackton T.B."/>
            <person name="Larracuente A.M."/>
            <person name="Singh N.D."/>
            <person name="Abad J.P."/>
            <person name="Abt D.N."/>
            <person name="Adryan B."/>
            <person name="Aguade M."/>
            <person name="Akashi H."/>
            <person name="Anderson W.W."/>
            <person name="Aquadro C.F."/>
            <person name="Ardell D.H."/>
            <person name="Arguello R."/>
            <person name="Artieri C.G."/>
            <person name="Barbash D.A."/>
            <person name="Barker D."/>
            <person name="Barsanti P."/>
            <person name="Batterham P."/>
            <person name="Batzoglou S."/>
            <person name="Begun D."/>
            <person name="Bhutkar A."/>
            <person name="Blanco E."/>
            <person name="Bosak S.A."/>
            <person name="Bradley R.K."/>
            <person name="Brand A.D."/>
            <person name="Brent M.R."/>
            <person name="Brooks A.N."/>
            <person name="Brown R.H."/>
            <person name="Butlin R.K."/>
            <person name="Caggese C."/>
            <person name="Calvi B.R."/>
            <person name="Bernardo de Carvalho A."/>
            <person name="Caspi A."/>
            <person name="Castrezana S."/>
            <person name="Celniker S.E."/>
            <person name="Chang J.L."/>
            <person name="Chapple C."/>
            <person name="Chatterji S."/>
            <person name="Chinwalla A."/>
            <person name="Civetta A."/>
            <person name="Clifton S.W."/>
            <person name="Comeron J.M."/>
            <person name="Costello J.C."/>
            <person name="Coyne J.A."/>
            <person name="Daub J."/>
            <person name="David R.G."/>
            <person name="Delcher A.L."/>
            <person name="Delehaunty K."/>
            <person name="Do C.B."/>
            <person name="Ebling H."/>
            <person name="Edwards K."/>
            <person name="Eickbush T."/>
            <person name="Evans J.D."/>
            <person name="Filipski A."/>
            <person name="Findeiss S."/>
            <person name="Freyhult E."/>
            <person name="Fulton L."/>
            <person name="Fulton R."/>
            <person name="Garcia A.C."/>
            <person name="Gardiner A."/>
            <person name="Garfield D.A."/>
            <person name="Garvin B.E."/>
            <person name="Gibson G."/>
            <person name="Gilbert D."/>
            <person name="Gnerre S."/>
            <person name="Godfrey J."/>
            <person name="Good R."/>
            <person name="Gotea V."/>
            <person name="Gravely B."/>
            <person name="Greenberg A.J."/>
            <person name="Griffiths-Jones S."/>
            <person name="Gross S."/>
            <person name="Guigo R."/>
            <person name="Gustafson E.A."/>
            <person name="Haerty W."/>
            <person name="Hahn M.W."/>
            <person name="Halligan D.L."/>
            <person name="Halpern A.L."/>
            <person name="Halter G.M."/>
            <person name="Han M.V."/>
            <person name="Heger A."/>
            <person name="Hillier L."/>
            <person name="Hinrichs A.S."/>
            <person name="Holmes I."/>
            <person name="Hoskins R.A."/>
            <person name="Hubisz M.J."/>
            <person name="Hultmark D."/>
            <person name="Huntley M.A."/>
            <person name="Jaffe D.B."/>
            <person name="Jagadeeshan S."/>
            <person name="Jeck W.R."/>
            <person name="Johnson J."/>
            <person name="Jones C.D."/>
            <person name="Jordan W.C."/>
            <person name="Karpen G.H."/>
            <person name="Kataoka E."/>
            <person name="Keightley P.D."/>
            <person name="Kheradpour P."/>
            <person name="Kirkness E.F."/>
            <person name="Koerich L.B."/>
            <person name="Kristiansen K."/>
            <person name="Kudrna D."/>
            <person name="Kulathinal R.J."/>
            <person name="Kumar S."/>
            <person name="Kwok R."/>
            <person name="Lander E."/>
            <person name="Langley C.H."/>
            <person name="Lapoint R."/>
            <person name="Lazzaro B.P."/>
            <person name="Lee S.J."/>
            <person name="Levesque L."/>
            <person name="Li R."/>
            <person name="Lin C.F."/>
            <person name="Lin M.F."/>
            <person name="Lindblad-Toh K."/>
            <person name="Llopart A."/>
            <person name="Long M."/>
            <person name="Low L."/>
            <person name="Lozovsky E."/>
            <person name="Lu J."/>
            <person name="Luo M."/>
            <person name="Machado C.A."/>
            <person name="Makalowski W."/>
            <person name="Marzo M."/>
            <person name="Matsuda M."/>
            <person name="Matzkin L."/>
            <person name="McAllister B."/>
            <person name="McBride C.S."/>
            <person name="McKernan B."/>
            <person name="McKernan K."/>
            <person name="Mendez-Lago M."/>
            <person name="Minx P."/>
            <person name="Mollenhauer M.U."/>
            <person name="Montooth K."/>
            <person name="Mount S.M."/>
            <person name="Mu X."/>
            <person name="Myers E."/>
            <person name="Negre B."/>
            <person name="Newfeld S."/>
            <person name="Nielsen R."/>
            <person name="Noor M.A."/>
            <person name="O'Grady P."/>
            <person name="Pachter L."/>
            <person name="Papaceit M."/>
            <person name="Parisi M.J."/>
            <person name="Parisi M."/>
            <person name="Parts L."/>
            <person name="Pedersen J.S."/>
            <person name="Pesole G."/>
            <person name="Phillippy A.M."/>
            <person name="Ponting C.P."/>
            <person name="Pop M."/>
            <person name="Porcelli D."/>
            <person name="Powell J.R."/>
            <person name="Prohaska S."/>
            <person name="Pruitt K."/>
            <person name="Puig M."/>
            <person name="Quesneville H."/>
            <person name="Ram K.R."/>
            <person name="Rand D."/>
            <person name="Rasmussen M.D."/>
            <person name="Reed L.K."/>
            <person name="Reenan R."/>
            <person name="Reily A."/>
            <person name="Remington K.A."/>
            <person name="Rieger T.T."/>
            <person name="Ritchie M.G."/>
            <person name="Robin C."/>
            <person name="Rogers Y.H."/>
            <person name="Rohde C."/>
            <person name="Rozas J."/>
            <person name="Rubenfield M.J."/>
            <person name="Ruiz A."/>
            <person name="Russo S."/>
            <person name="Salzberg S.L."/>
            <person name="Sanchez-Gracia A."/>
            <person name="Saranga D.J."/>
            <person name="Sato H."/>
            <person name="Schaeffer S.W."/>
            <person name="Schatz M.C."/>
            <person name="Schlenke T."/>
            <person name="Schwartz R."/>
            <person name="Segarra C."/>
            <person name="Singh R.S."/>
            <person name="Sirot L."/>
            <person name="Sirota M."/>
            <person name="Sisneros N.B."/>
            <person name="Smith C.D."/>
            <person name="Smith T.F."/>
            <person name="Spieth J."/>
            <person name="Stage D.E."/>
            <person name="Stark A."/>
            <person name="Stephan W."/>
            <person name="Strausberg R.L."/>
            <person name="Strempel S."/>
            <person name="Sturgill D."/>
            <person name="Sutton G."/>
            <person name="Sutton G.G."/>
            <person name="Tao W."/>
            <person name="Teichmann S."/>
            <person name="Tobari Y.N."/>
            <person name="Tomimura Y."/>
            <person name="Tsolas J.M."/>
            <person name="Valente V.L."/>
            <person name="Venter E."/>
            <person name="Venter J.C."/>
            <person name="Vicario S."/>
            <person name="Vieira F.G."/>
            <person name="Vilella A.J."/>
            <person name="Villasante A."/>
            <person name="Walenz B."/>
            <person name="Wang J."/>
            <person name="Wasserman M."/>
            <person name="Watts T."/>
            <person name="Wilson D."/>
            <person name="Wilson R.K."/>
            <person name="Wing R.A."/>
            <person name="Wolfner M.F."/>
            <person name="Wong A."/>
            <person name="Wong G.K."/>
            <person name="Wu C.I."/>
            <person name="Wu G."/>
            <person name="Yamamoto D."/>
            <person name="Yang H.P."/>
            <person name="Yang S.P."/>
            <person name="Yorke J.A."/>
            <person name="Yoshida K."/>
            <person name="Zdobnov E."/>
            <person name="Zhang P."/>
            <person name="Zhang Y."/>
            <person name="Zimin A.V."/>
            <person name="Baldwin J."/>
            <person name="Abdouelleil A."/>
            <person name="Abdulkadir J."/>
            <person name="Abebe A."/>
            <person name="Abera B."/>
            <person name="Abreu J."/>
            <person name="Acer S.C."/>
            <person name="Aftuck L."/>
            <person name="Alexander A."/>
            <person name="An P."/>
            <person name="Anderson E."/>
            <person name="Anderson S."/>
            <person name="Arachi H."/>
            <person name="Azer M."/>
            <person name="Bachantsang P."/>
            <person name="Barry A."/>
            <person name="Bayul T."/>
            <person name="Berlin A."/>
            <person name="Bessette D."/>
            <person name="Bloom T."/>
            <person name="Blye J."/>
            <person name="Boguslavskiy L."/>
            <person name="Bonnet C."/>
            <person name="Boukhgalter B."/>
            <person name="Bourzgui I."/>
            <person name="Brown A."/>
            <person name="Cahill P."/>
            <person name="Channer S."/>
            <person name="Cheshatsang Y."/>
            <person name="Chuda L."/>
            <person name="Citroen M."/>
            <person name="Collymore A."/>
            <person name="Cooke P."/>
            <person name="Costello M."/>
            <person name="D'Aco K."/>
            <person name="Daza R."/>
            <person name="De Haan G."/>
            <person name="DeGray S."/>
            <person name="DeMaso C."/>
            <person name="Dhargay N."/>
            <person name="Dooley K."/>
            <person name="Dooley E."/>
            <person name="Doricent M."/>
            <person name="Dorje P."/>
            <person name="Dorjee K."/>
            <person name="Dupes A."/>
            <person name="Elong R."/>
            <person name="Falk J."/>
            <person name="Farina A."/>
            <person name="Faro S."/>
            <person name="Ferguson D."/>
            <person name="Fisher S."/>
            <person name="Foley C.D."/>
            <person name="Franke A."/>
            <person name="Friedrich D."/>
            <person name="Gadbois L."/>
            <person name="Gearin G."/>
            <person name="Gearin C.R."/>
            <person name="Giannoukos G."/>
            <person name="Goode T."/>
            <person name="Graham J."/>
            <person name="Grandbois E."/>
            <person name="Grewal S."/>
            <person name="Gyaltsen K."/>
            <person name="Hafez N."/>
            <person name="Hagos B."/>
            <person name="Hall J."/>
            <person name="Henson C."/>
            <person name="Hollinger A."/>
            <person name="Honan T."/>
            <person name="Huard M.D."/>
            <person name="Hughes L."/>
            <person name="Hurhula B."/>
            <person name="Husby M.E."/>
            <person name="Kamat A."/>
            <person name="Kanga B."/>
            <person name="Kashin S."/>
            <person name="Khazanovich D."/>
            <person name="Kisner P."/>
            <person name="Lance K."/>
            <person name="Lara M."/>
            <person name="Lee W."/>
            <person name="Lennon N."/>
            <person name="Letendre F."/>
            <person name="LeVine R."/>
            <person name="Lipovsky A."/>
            <person name="Liu X."/>
            <person name="Liu J."/>
            <person name="Liu S."/>
            <person name="Lokyitsang T."/>
            <person name="Lokyitsang Y."/>
            <person name="Lubonja R."/>
            <person name="Lui A."/>
            <person name="MacDonald P."/>
            <person name="Magnisalis V."/>
            <person name="Maru K."/>
            <person name="Matthews C."/>
            <person name="McCusker W."/>
            <person name="McDonough S."/>
            <person name="Mehta T."/>
            <person name="Meldrim J."/>
            <person name="Meneus L."/>
            <person name="Mihai O."/>
            <person name="Mihalev A."/>
            <person name="Mihova T."/>
            <person name="Mittelman R."/>
            <person name="Mlenga V."/>
            <person name="Montmayeur A."/>
            <person name="Mulrain L."/>
            <person name="Navidi A."/>
            <person name="Naylor J."/>
            <person name="Negash T."/>
            <person name="Nguyen T."/>
            <person name="Nguyen N."/>
            <person name="Nicol R."/>
            <person name="Norbu C."/>
            <person name="Norbu N."/>
            <person name="Novod N."/>
            <person name="O'Neill B."/>
            <person name="Osman S."/>
            <person name="Markiewicz E."/>
            <person name="Oyono O.L."/>
            <person name="Patti C."/>
            <person name="Phunkhang P."/>
            <person name="Pierre F."/>
            <person name="Priest M."/>
            <person name="Raghuraman S."/>
            <person name="Rege F."/>
            <person name="Reyes R."/>
            <person name="Rise C."/>
            <person name="Rogov P."/>
            <person name="Ross K."/>
            <person name="Ryan E."/>
            <person name="Settipalli S."/>
            <person name="Shea T."/>
            <person name="Sherpa N."/>
            <person name="Shi L."/>
            <person name="Shih D."/>
            <person name="Sparrow T."/>
            <person name="Spaulding J."/>
            <person name="Stalker J."/>
            <person name="Stange-Thomann N."/>
            <person name="Stavropoulos S."/>
            <person name="Stone C."/>
            <person name="Strader C."/>
            <person name="Tesfaye S."/>
            <person name="Thomson T."/>
            <person name="Thoulutsang Y."/>
            <person name="Thoulutsang D."/>
            <person name="Topham K."/>
            <person name="Topping I."/>
            <person name="Tsamla T."/>
            <person name="Vassiliev H."/>
            <person name="Vo A."/>
            <person name="Wangchuk T."/>
            <person name="Wangdi T."/>
            <person name="Weiand M."/>
            <person name="Wilkinson J."/>
            <person name="Wilson A."/>
            <person name="Yadav S."/>
            <person name="Young G."/>
            <person name="Yu Q."/>
            <person name="Zembek L."/>
            <person name="Zhong D."/>
            <person name="Zimmer A."/>
            <person name="Zwirko Z."/>
            <person name="Jaffe D.B."/>
            <person name="Alvarez P."/>
            <person name="Brockman W."/>
            <person name="Butler J."/>
            <person name="Chin C."/>
            <person name="Gnerre S."/>
            <person name="Grabherr M."/>
            <person name="Kleber M."/>
            <person name="Mauceli E."/>
            <person name="MacCallum I."/>
        </authorList>
    </citation>
    <scope>NUCLEOTIDE SEQUENCE [LARGE SCALE GENOMIC DNA]</scope>
    <source>
        <strain evidence="3">Tucson 15287-2541.00</strain>
    </source>
</reference>
<dbReference type="PhylomeDB" id="B4JLI2"/>
<proteinExistence type="predicted"/>
<protein>
    <submittedName>
        <fullName evidence="2">GH12865</fullName>
    </submittedName>
</protein>
<evidence type="ECO:0000313" key="3">
    <source>
        <dbReference type="Proteomes" id="UP000001070"/>
    </source>
</evidence>
<gene>
    <name evidence="2" type="primary">Dgri\GH12865</name>
    <name evidence="2" type="ORF">Dgri_GH12865</name>
</gene>
<dbReference type="EMBL" id="CH916370">
    <property type="protein sequence ID" value="EDW00435.1"/>
    <property type="molecule type" value="Genomic_DNA"/>
</dbReference>
<dbReference type="HOGENOM" id="CLU_113864_0_0_1"/>
<keyword evidence="1" id="KW-0732">Signal</keyword>
<feature type="signal peptide" evidence="1">
    <location>
        <begin position="1"/>
        <end position="25"/>
    </location>
</feature>
<evidence type="ECO:0000256" key="1">
    <source>
        <dbReference type="SAM" id="SignalP"/>
    </source>
</evidence>
<dbReference type="OrthoDB" id="8037742at2759"/>
<dbReference type="OMA" id="QHICVRS"/>
<accession>B4JLI2</accession>
<sequence>MQLVTLIAATVLATALLLLPPSTRAATRPGQWVTVRPPCPIACGLRSPRICGRTWSGMCRRFSNICELITLNLQNRGSSSPRWIHTPETDCRRVPGMGAANEFWCQRECTIRPVVCKRSSPHGEICARSLDGRLCKLVANQCQLRNKNCHTQPRNNWLPTDRRRCAGMQLTDNDMPCVSLPTQVTIRPVLPPTPGRA</sequence>
<organism evidence="3">
    <name type="scientific">Drosophila grimshawi</name>
    <name type="common">Hawaiian fruit fly</name>
    <name type="synonym">Idiomyia grimshawi</name>
    <dbReference type="NCBI Taxonomy" id="7222"/>
    <lineage>
        <taxon>Eukaryota</taxon>
        <taxon>Metazoa</taxon>
        <taxon>Ecdysozoa</taxon>
        <taxon>Arthropoda</taxon>
        <taxon>Hexapoda</taxon>
        <taxon>Insecta</taxon>
        <taxon>Pterygota</taxon>
        <taxon>Neoptera</taxon>
        <taxon>Endopterygota</taxon>
        <taxon>Diptera</taxon>
        <taxon>Brachycera</taxon>
        <taxon>Muscomorpha</taxon>
        <taxon>Ephydroidea</taxon>
        <taxon>Drosophilidae</taxon>
        <taxon>Drosophila</taxon>
        <taxon>Hawaiian Drosophila</taxon>
    </lineage>
</organism>
<dbReference type="InParanoid" id="B4JLI2"/>
<dbReference type="KEGG" id="dgr:6564896"/>
<dbReference type="STRING" id="7222.B4JLI2"/>
<dbReference type="FunCoup" id="B4JLI2">
    <property type="interactions" value="1"/>
</dbReference>
<dbReference type="AlphaFoldDB" id="B4JLI2"/>
<keyword evidence="3" id="KW-1185">Reference proteome</keyword>
<name>B4JLI2_DROGR</name>
<feature type="chain" id="PRO_5002812614" evidence="1">
    <location>
        <begin position="26"/>
        <end position="197"/>
    </location>
</feature>